<feature type="transmembrane region" description="Helical" evidence="2">
    <location>
        <begin position="244"/>
        <end position="270"/>
    </location>
</feature>
<comment type="caution">
    <text evidence="3">The sequence shown here is derived from an EMBL/GenBank/DDBJ whole genome shotgun (WGS) entry which is preliminary data.</text>
</comment>
<organism evidence="3 4">
    <name type="scientific">Catellatospora methionotrophica</name>
    <dbReference type="NCBI Taxonomy" id="121620"/>
    <lineage>
        <taxon>Bacteria</taxon>
        <taxon>Bacillati</taxon>
        <taxon>Actinomycetota</taxon>
        <taxon>Actinomycetes</taxon>
        <taxon>Micromonosporales</taxon>
        <taxon>Micromonosporaceae</taxon>
        <taxon>Catellatospora</taxon>
    </lineage>
</organism>
<feature type="compositionally biased region" description="Gly residues" evidence="1">
    <location>
        <begin position="191"/>
        <end position="200"/>
    </location>
</feature>
<feature type="region of interest" description="Disordered" evidence="1">
    <location>
        <begin position="1"/>
        <end position="74"/>
    </location>
</feature>
<evidence type="ECO:0000256" key="1">
    <source>
        <dbReference type="SAM" id="MobiDB-lite"/>
    </source>
</evidence>
<name>A0A8J3LG74_9ACTN</name>
<feature type="region of interest" description="Disordered" evidence="1">
    <location>
        <begin position="149"/>
        <end position="205"/>
    </location>
</feature>
<accession>A0A8J3LG74</accession>
<reference evidence="3" key="1">
    <citation type="submission" date="2021-01" db="EMBL/GenBank/DDBJ databases">
        <title>Whole genome shotgun sequence of Catellatospora methionotrophica NBRC 14553.</title>
        <authorList>
            <person name="Komaki H."/>
            <person name="Tamura T."/>
        </authorList>
    </citation>
    <scope>NUCLEOTIDE SEQUENCE</scope>
    <source>
        <strain evidence="3">NBRC 14553</strain>
    </source>
</reference>
<dbReference type="RefSeq" id="WP_166386555.1">
    <property type="nucleotide sequence ID" value="NZ_BAAATT010000032.1"/>
</dbReference>
<evidence type="ECO:0008006" key="5">
    <source>
        <dbReference type="Google" id="ProtNLM"/>
    </source>
</evidence>
<evidence type="ECO:0000256" key="2">
    <source>
        <dbReference type="SAM" id="Phobius"/>
    </source>
</evidence>
<dbReference type="AlphaFoldDB" id="A0A8J3LG74"/>
<keyword evidence="2" id="KW-0812">Transmembrane</keyword>
<gene>
    <name evidence="3" type="ORF">Cme02nite_60750</name>
</gene>
<dbReference type="Proteomes" id="UP000660339">
    <property type="component" value="Unassembled WGS sequence"/>
</dbReference>
<feature type="compositionally biased region" description="Low complexity" evidence="1">
    <location>
        <begin position="149"/>
        <end position="173"/>
    </location>
</feature>
<feature type="compositionally biased region" description="Low complexity" evidence="1">
    <location>
        <begin position="48"/>
        <end position="61"/>
    </location>
</feature>
<keyword evidence="2" id="KW-0472">Membrane</keyword>
<protein>
    <recommendedName>
        <fullName evidence="5">Peptidase MA-like domain-containing protein</fullName>
    </recommendedName>
</protein>
<proteinExistence type="predicted"/>
<keyword evidence="2" id="KW-1133">Transmembrane helix</keyword>
<keyword evidence="4" id="KW-1185">Reference proteome</keyword>
<sequence length="661" mass="69489">MPPEDENPSAGWPPPADRRSPDETGTGAVDPWARSAPELLPLDDEDPTPAAVIAAAHSAAPPDDEQPTAPLAGYAQAPVGPVPLGGLEAYVEPPTAPFAASPAEPPTLAPAAFAPQAAADLTFVPPPAPMPPSGYPPPVAPPSGYPVSAAPAGHPASASPAGYPTSGSPGGYPVSATPGGYPASPTPGGFSVSGGPGGGFAAPPVSGTPGGYPPYPASGVPGGHPVAWPPSGPPVRPRRRWGRLLAVVAVVMVVVCLVVGGVAVVAFPWLKERFDGTAPSGVPSPGPNAPFAARQAWIKSRIGLALTEQRRALLAGDEQAYLAVVDSTAPQVLDGMRTQFRSLRAMRVAGWTDEPSNPTAVAAEGGEQWTTELRGSPCFVTSTCAKAGARAQTRWRIHDDRAWLVEWTPVTAQPSPHPWQVAELVADAGERTVVATTPAYAGELPVLLAEAEKAAKVADRFARAGATPSRYVVYYAGPDEWRRWFTWNPGDTVSGVALRVSVERWELMLYEDNITPEVLSGVLRHELTHASSLAGPFKDSDTMWWLHEGLADYAGMNGRPVRDYLRLPAIKRLVESGWDGDVEFADPPPNTAGWVVSARYGISGLTMTHLADRFGEAKLVEFFHRVVHDGVTVQDGAQEIFGTDWAALERECADFVRHSVA</sequence>
<dbReference type="EMBL" id="BONJ01000035">
    <property type="protein sequence ID" value="GIG17743.1"/>
    <property type="molecule type" value="Genomic_DNA"/>
</dbReference>
<evidence type="ECO:0000313" key="4">
    <source>
        <dbReference type="Proteomes" id="UP000660339"/>
    </source>
</evidence>
<evidence type="ECO:0000313" key="3">
    <source>
        <dbReference type="EMBL" id="GIG17743.1"/>
    </source>
</evidence>